<dbReference type="EMBL" id="AJAK01000017">
    <property type="protein sequence ID" value="EOH76759.1"/>
    <property type="molecule type" value="Genomic_DNA"/>
</dbReference>
<dbReference type="RefSeq" id="WP_010741249.1">
    <property type="nucleotide sequence ID" value="NZ_KB946250.1"/>
</dbReference>
<dbReference type="Proteomes" id="UP000013783">
    <property type="component" value="Unassembled WGS sequence"/>
</dbReference>
<evidence type="ECO:0000313" key="3">
    <source>
        <dbReference type="EMBL" id="EOT63540.1"/>
    </source>
</evidence>
<gene>
    <name evidence="3" type="ORF">I585_04370</name>
    <name evidence="2" type="ORF">UAI_02434</name>
</gene>
<organism evidence="2 4">
    <name type="scientific">Enterococcus malodoratus ATCC 43197</name>
    <dbReference type="NCBI Taxonomy" id="1158601"/>
    <lineage>
        <taxon>Bacteria</taxon>
        <taxon>Bacillati</taxon>
        <taxon>Bacillota</taxon>
        <taxon>Bacilli</taxon>
        <taxon>Lactobacillales</taxon>
        <taxon>Enterococcaceae</taxon>
        <taxon>Enterococcus</taxon>
    </lineage>
</organism>
<feature type="region of interest" description="Disordered" evidence="1">
    <location>
        <begin position="148"/>
        <end position="194"/>
    </location>
</feature>
<evidence type="ECO:0008006" key="6">
    <source>
        <dbReference type="Google" id="ProtNLM"/>
    </source>
</evidence>
<dbReference type="Pfam" id="PF11148">
    <property type="entry name" value="DUF2922"/>
    <property type="match status" value="1"/>
</dbReference>
<evidence type="ECO:0000313" key="5">
    <source>
        <dbReference type="Proteomes" id="UP000014148"/>
    </source>
</evidence>
<dbReference type="AlphaFoldDB" id="R2RLA9"/>
<accession>R2RLA9</accession>
<keyword evidence="5" id="KW-1185">Reference proteome</keyword>
<dbReference type="PATRIC" id="fig|1158601.3.peg.2394"/>
<dbReference type="EMBL" id="ASWA01000005">
    <property type="protein sequence ID" value="EOT63540.1"/>
    <property type="molecule type" value="Genomic_DNA"/>
</dbReference>
<reference evidence="2 4" key="1">
    <citation type="submission" date="2013-02" db="EMBL/GenBank/DDBJ databases">
        <title>The Genome Sequence of Enterococcus malodoratus ATCC_43197.</title>
        <authorList>
            <consortium name="The Broad Institute Genome Sequencing Platform"/>
            <consortium name="The Broad Institute Genome Sequencing Center for Infectious Disease"/>
            <person name="Earl A.M."/>
            <person name="Gilmore M.S."/>
            <person name="Lebreton F."/>
            <person name="Walker B."/>
            <person name="Young S.K."/>
            <person name="Zeng Q."/>
            <person name="Gargeya S."/>
            <person name="Fitzgerald M."/>
            <person name="Haas B."/>
            <person name="Abouelleil A."/>
            <person name="Alvarado L."/>
            <person name="Arachchi H.M."/>
            <person name="Berlin A.M."/>
            <person name="Chapman S.B."/>
            <person name="Dewar J."/>
            <person name="Goldberg J."/>
            <person name="Griggs A."/>
            <person name="Gujja S."/>
            <person name="Hansen M."/>
            <person name="Howarth C."/>
            <person name="Imamovic A."/>
            <person name="Larimer J."/>
            <person name="McCowan C."/>
            <person name="Murphy C."/>
            <person name="Neiman D."/>
            <person name="Pearson M."/>
            <person name="Priest M."/>
            <person name="Roberts A."/>
            <person name="Saif S."/>
            <person name="Shea T."/>
            <person name="Sisk P."/>
            <person name="Sykes S."/>
            <person name="Wortman J."/>
            <person name="Nusbaum C."/>
            <person name="Birren B."/>
        </authorList>
    </citation>
    <scope>NUCLEOTIDE SEQUENCE [LARGE SCALE GENOMIC DNA]</scope>
    <source>
        <strain evidence="2 4">ATCC 43197</strain>
    </source>
</reference>
<dbReference type="eggNOG" id="ENOG5030NEG">
    <property type="taxonomic scope" value="Bacteria"/>
</dbReference>
<protein>
    <recommendedName>
        <fullName evidence="6">DUF2922 family protein</fullName>
    </recommendedName>
</protein>
<evidence type="ECO:0000313" key="4">
    <source>
        <dbReference type="Proteomes" id="UP000013783"/>
    </source>
</evidence>
<reference evidence="3 5" key="2">
    <citation type="submission" date="2013-03" db="EMBL/GenBank/DDBJ databases">
        <title>The Genome Sequence of Enterococcus malodoratus ATCC_43197 (PacBio/Illumina hybrid assembly).</title>
        <authorList>
            <consortium name="The Broad Institute Genomics Platform"/>
            <consortium name="The Broad Institute Genome Sequencing Center for Infectious Disease"/>
            <person name="Earl A."/>
            <person name="Russ C."/>
            <person name="Gilmore M."/>
            <person name="Surin D."/>
            <person name="Walker B."/>
            <person name="Young S."/>
            <person name="Zeng Q."/>
            <person name="Gargeya S."/>
            <person name="Fitzgerald M."/>
            <person name="Haas B."/>
            <person name="Abouelleil A."/>
            <person name="Allen A.W."/>
            <person name="Alvarado L."/>
            <person name="Arachchi H.M."/>
            <person name="Berlin A.M."/>
            <person name="Chapman S.B."/>
            <person name="Gainer-Dewar J."/>
            <person name="Goldberg J."/>
            <person name="Griggs A."/>
            <person name="Gujja S."/>
            <person name="Hansen M."/>
            <person name="Howarth C."/>
            <person name="Imamovic A."/>
            <person name="Ireland A."/>
            <person name="Larimer J."/>
            <person name="McCowan C."/>
            <person name="Murphy C."/>
            <person name="Pearson M."/>
            <person name="Poon T.W."/>
            <person name="Priest M."/>
            <person name="Roberts A."/>
            <person name="Saif S."/>
            <person name="Shea T."/>
            <person name="Sisk P."/>
            <person name="Sykes S."/>
            <person name="Wortman J."/>
            <person name="Nusbaum C."/>
            <person name="Birren B."/>
        </authorList>
    </citation>
    <scope>NUCLEOTIDE SEQUENCE [LARGE SCALE GENOMIC DNA]</scope>
    <source>
        <strain evidence="3 5">ATCC 43197</strain>
    </source>
</reference>
<dbReference type="InterPro" id="IPR021321">
    <property type="entry name" value="DUF2922"/>
</dbReference>
<evidence type="ECO:0000256" key="1">
    <source>
        <dbReference type="SAM" id="MobiDB-lite"/>
    </source>
</evidence>
<dbReference type="Proteomes" id="UP000014148">
    <property type="component" value="Unassembled WGS sequence"/>
</dbReference>
<comment type="caution">
    <text evidence="2">The sequence shown here is derived from an EMBL/GenBank/DDBJ whole genome shotgun (WGS) entry which is preliminary data.</text>
</comment>
<proteinExistence type="predicted"/>
<dbReference type="STRING" id="71451.RV07_GL003417"/>
<feature type="compositionally biased region" description="Basic and acidic residues" evidence="1">
    <location>
        <begin position="185"/>
        <end position="194"/>
    </location>
</feature>
<name>R2RLA9_9ENTE</name>
<sequence>MANLIVTFLNGEGKNHDWTYKDVDTTLSGPEIKEACELLTNLDIFEKDGVKLFDSVVTAKTVTTIETTIFDDEAEQPISKKPAIPKIAPFPHTEPVDNVEKSGEIYFYKATPVDKVGITPEPSSEPRISPYLLTKNATQIGEIRTINIEEDSAESPSDQPPPRQAQDSVRTKPSLLNWFRRNKNRNKDDPDIDS</sequence>
<evidence type="ECO:0000313" key="2">
    <source>
        <dbReference type="EMBL" id="EOH76759.1"/>
    </source>
</evidence>